<keyword evidence="2" id="KW-0732">Signal</keyword>
<feature type="domain" description="Ig-like" evidence="3">
    <location>
        <begin position="221"/>
        <end position="325"/>
    </location>
</feature>
<keyword evidence="1" id="KW-0677">Repeat</keyword>
<accession>A0A8B8HGR5</accession>
<gene>
    <name evidence="5" type="primary">LOC113392034</name>
</gene>
<organism evidence="4 5">
    <name type="scientific">Vanessa tameamea</name>
    <name type="common">Kamehameha butterfly</name>
    <dbReference type="NCBI Taxonomy" id="334116"/>
    <lineage>
        <taxon>Eukaryota</taxon>
        <taxon>Metazoa</taxon>
        <taxon>Ecdysozoa</taxon>
        <taxon>Arthropoda</taxon>
        <taxon>Hexapoda</taxon>
        <taxon>Insecta</taxon>
        <taxon>Pterygota</taxon>
        <taxon>Neoptera</taxon>
        <taxon>Endopterygota</taxon>
        <taxon>Lepidoptera</taxon>
        <taxon>Glossata</taxon>
        <taxon>Ditrysia</taxon>
        <taxon>Papilionoidea</taxon>
        <taxon>Nymphalidae</taxon>
        <taxon>Nymphalinae</taxon>
        <taxon>Vanessa</taxon>
    </lineage>
</organism>
<dbReference type="PANTHER" id="PTHR13817:SF166">
    <property type="entry name" value="NEURONAL IGCAM-RELATED"/>
    <property type="match status" value="1"/>
</dbReference>
<dbReference type="InterPro" id="IPR013783">
    <property type="entry name" value="Ig-like_fold"/>
</dbReference>
<evidence type="ECO:0000259" key="3">
    <source>
        <dbReference type="PROSITE" id="PS50835"/>
    </source>
</evidence>
<dbReference type="GO" id="GO:0009653">
    <property type="term" value="P:anatomical structure morphogenesis"/>
    <property type="evidence" value="ECO:0007669"/>
    <property type="project" value="UniProtKB-ARBA"/>
</dbReference>
<dbReference type="SUPFAM" id="SSF49265">
    <property type="entry name" value="Fibronectin type III"/>
    <property type="match status" value="1"/>
</dbReference>
<dbReference type="Proteomes" id="UP001652626">
    <property type="component" value="Chromosome 10"/>
</dbReference>
<feature type="chain" id="PRO_5045667994" evidence="2">
    <location>
        <begin position="19"/>
        <end position="467"/>
    </location>
</feature>
<evidence type="ECO:0000256" key="1">
    <source>
        <dbReference type="ARBA" id="ARBA00022737"/>
    </source>
</evidence>
<dbReference type="CDD" id="cd00096">
    <property type="entry name" value="Ig"/>
    <property type="match status" value="1"/>
</dbReference>
<dbReference type="Gene3D" id="2.60.40.10">
    <property type="entry name" value="Immunoglobulins"/>
    <property type="match status" value="4"/>
</dbReference>
<dbReference type="Pfam" id="PF13927">
    <property type="entry name" value="Ig_3"/>
    <property type="match status" value="1"/>
</dbReference>
<evidence type="ECO:0000313" key="4">
    <source>
        <dbReference type="Proteomes" id="UP001652626"/>
    </source>
</evidence>
<dbReference type="InterPro" id="IPR050964">
    <property type="entry name" value="Striated_Muscle_Regulatory"/>
</dbReference>
<dbReference type="InterPro" id="IPR036116">
    <property type="entry name" value="FN3_sf"/>
</dbReference>
<dbReference type="SMART" id="SM00409">
    <property type="entry name" value="IG"/>
    <property type="match status" value="3"/>
</dbReference>
<dbReference type="OMA" id="HWFFNET"/>
<name>A0A8B8HGR5_VANTA</name>
<dbReference type="InterPro" id="IPR003961">
    <property type="entry name" value="FN3_dom"/>
</dbReference>
<dbReference type="PANTHER" id="PTHR13817">
    <property type="entry name" value="TITIN"/>
    <property type="match status" value="1"/>
</dbReference>
<dbReference type="InterPro" id="IPR003599">
    <property type="entry name" value="Ig_sub"/>
</dbReference>
<dbReference type="Pfam" id="PF07679">
    <property type="entry name" value="I-set"/>
    <property type="match status" value="1"/>
</dbReference>
<dbReference type="CDD" id="cd00063">
    <property type="entry name" value="FN3"/>
    <property type="match status" value="1"/>
</dbReference>
<dbReference type="SMART" id="SM00408">
    <property type="entry name" value="IGc2"/>
    <property type="match status" value="3"/>
</dbReference>
<evidence type="ECO:0000256" key="2">
    <source>
        <dbReference type="SAM" id="SignalP"/>
    </source>
</evidence>
<dbReference type="PROSITE" id="PS50835">
    <property type="entry name" value="IG_LIKE"/>
    <property type="match status" value="3"/>
</dbReference>
<feature type="domain" description="Ig-like" evidence="3">
    <location>
        <begin position="26"/>
        <end position="118"/>
    </location>
</feature>
<dbReference type="InterPro" id="IPR013098">
    <property type="entry name" value="Ig_I-set"/>
</dbReference>
<dbReference type="InterPro" id="IPR036179">
    <property type="entry name" value="Ig-like_dom_sf"/>
</dbReference>
<dbReference type="OrthoDB" id="9355041at2759"/>
<keyword evidence="4" id="KW-1185">Reference proteome</keyword>
<feature type="domain" description="Ig-like" evidence="3">
    <location>
        <begin position="123"/>
        <end position="214"/>
    </location>
</feature>
<dbReference type="InterPro" id="IPR003598">
    <property type="entry name" value="Ig_sub2"/>
</dbReference>
<proteinExistence type="predicted"/>
<evidence type="ECO:0000313" key="5">
    <source>
        <dbReference type="RefSeq" id="XP_026484029.2"/>
    </source>
</evidence>
<dbReference type="RefSeq" id="XP_026484029.2">
    <property type="nucleotide sequence ID" value="XM_026628244.2"/>
</dbReference>
<reference evidence="5" key="1">
    <citation type="submission" date="2025-08" db="UniProtKB">
        <authorList>
            <consortium name="RefSeq"/>
        </authorList>
    </citation>
    <scope>IDENTIFICATION</scope>
    <source>
        <tissue evidence="5">Whole body</tissue>
    </source>
</reference>
<feature type="signal peptide" evidence="2">
    <location>
        <begin position="1"/>
        <end position="18"/>
    </location>
</feature>
<dbReference type="GeneID" id="113392034"/>
<dbReference type="AlphaFoldDB" id="A0A8B8HGR5"/>
<dbReference type="InterPro" id="IPR007110">
    <property type="entry name" value="Ig-like_dom"/>
</dbReference>
<dbReference type="GO" id="GO:0030154">
    <property type="term" value="P:cell differentiation"/>
    <property type="evidence" value="ECO:0007669"/>
    <property type="project" value="UniProtKB-ARBA"/>
</dbReference>
<dbReference type="SUPFAM" id="SSF48726">
    <property type="entry name" value="Immunoglobulin"/>
    <property type="match status" value="3"/>
</dbReference>
<protein>
    <submittedName>
        <fullName evidence="5">Neural cell adhesion molecule 2-like</fullName>
    </submittedName>
</protein>
<sequence>MKWAASLLFVNLLSTVLTAEIDDGAPFLQVMARSSVYNVGEKKAIYCKGLNLPEKIVWYSPSGNIVEGRSVKNTRVYVERPKNETLVSSLVPLIIHSTKIEDSGNWTCKAGSLSEKLEILVGEKVNLSVKEDSFIGEESKSAKLDCVAKGYPKPVVQWYKDLVPIIDDHKKYIVRKREDNHQLEIRNLTHQDTGEYTCKVTQKALSYYTYKRVFLTVQHKPVIVNHDTNEVYYTKYSSEEVYAIVNKTKNITCSAIASPPPTFRWNRRQNGFDGDAIEDEETVLNSADGTTSVLQLRVYNESYLGEYKCSVSNDMGHVSIVFDVQLGNKPNPPDSVNFMYATASEMIFNVTCSTCNLAVEEEDKSPDPKNLTVIGYSFQLVPFQENYPADWDAATEFKVDIVWSNDTLFTVGPLANKTTYHVRVSSRNAAGTSEWVEVLPPPSTSFAVKLVVSVVLLFGASVFARCY</sequence>